<evidence type="ECO:0000259" key="2">
    <source>
        <dbReference type="Pfam" id="PF20256"/>
    </source>
</evidence>
<evidence type="ECO:0000259" key="1">
    <source>
        <dbReference type="Pfam" id="PF02738"/>
    </source>
</evidence>
<dbReference type="PROSITE" id="PS51318">
    <property type="entry name" value="TAT"/>
    <property type="match status" value="1"/>
</dbReference>
<dbReference type="PANTHER" id="PTHR47495:SF2">
    <property type="entry name" value="ALDEHYDE DEHYDROGENASE"/>
    <property type="match status" value="1"/>
</dbReference>
<dbReference type="InterPro" id="IPR046867">
    <property type="entry name" value="AldOxase/xan_DH_MoCoBD2"/>
</dbReference>
<dbReference type="OrthoDB" id="9767994at2"/>
<dbReference type="PANTHER" id="PTHR47495">
    <property type="entry name" value="ALDEHYDE DEHYDROGENASE"/>
    <property type="match status" value="1"/>
</dbReference>
<dbReference type="AlphaFoldDB" id="A0A3S3TRS8"/>
<organism evidence="3 4">
    <name type="scientific">Novosphingobium umbonatum</name>
    <dbReference type="NCBI Taxonomy" id="1908524"/>
    <lineage>
        <taxon>Bacteria</taxon>
        <taxon>Pseudomonadati</taxon>
        <taxon>Pseudomonadota</taxon>
        <taxon>Alphaproteobacteria</taxon>
        <taxon>Sphingomonadales</taxon>
        <taxon>Sphingomonadaceae</taxon>
        <taxon>Novosphingobium</taxon>
    </lineage>
</organism>
<evidence type="ECO:0000313" key="4">
    <source>
        <dbReference type="Proteomes" id="UP000282837"/>
    </source>
</evidence>
<comment type="caution">
    <text evidence="3">The sequence shown here is derived from an EMBL/GenBank/DDBJ whole genome shotgun (WGS) entry which is preliminary data.</text>
</comment>
<feature type="domain" description="Aldehyde oxidase/xanthine dehydrogenase first molybdopterin binding" evidence="1">
    <location>
        <begin position="332"/>
        <end position="478"/>
    </location>
</feature>
<dbReference type="Proteomes" id="UP000282837">
    <property type="component" value="Unassembled WGS sequence"/>
</dbReference>
<dbReference type="GO" id="GO:0016491">
    <property type="term" value="F:oxidoreductase activity"/>
    <property type="evidence" value="ECO:0007669"/>
    <property type="project" value="InterPro"/>
</dbReference>
<dbReference type="Pfam" id="PF20256">
    <property type="entry name" value="MoCoBD_2"/>
    <property type="match status" value="1"/>
</dbReference>
<dbReference type="Gene3D" id="3.30.365.10">
    <property type="entry name" value="Aldehyde oxidase/xanthine dehydrogenase, molybdopterin binding domain"/>
    <property type="match status" value="4"/>
</dbReference>
<dbReference type="InterPro" id="IPR037165">
    <property type="entry name" value="AldOxase/xan_DH_Mopterin-bd_sf"/>
</dbReference>
<dbReference type="PIRSF" id="PIRSF036389">
    <property type="entry name" value="IOR_B"/>
    <property type="match status" value="1"/>
</dbReference>
<dbReference type="Gene3D" id="3.90.1170.50">
    <property type="entry name" value="Aldehyde oxidase/xanthine dehydrogenase, a/b hammerhead"/>
    <property type="match status" value="1"/>
</dbReference>
<proteinExistence type="predicted"/>
<dbReference type="SUPFAM" id="SSF56003">
    <property type="entry name" value="Molybdenum cofactor-binding domain"/>
    <property type="match status" value="2"/>
</dbReference>
<dbReference type="RefSeq" id="WP_127706244.1">
    <property type="nucleotide sequence ID" value="NZ_SACO01000002.1"/>
</dbReference>
<dbReference type="InterPro" id="IPR052516">
    <property type="entry name" value="N-heterocyclic_Hydroxylase"/>
</dbReference>
<dbReference type="EMBL" id="SACO01000002">
    <property type="protein sequence ID" value="RVU07018.1"/>
    <property type="molecule type" value="Genomic_DNA"/>
</dbReference>
<feature type="domain" description="Aldehyde oxidase/xanthine dehydrogenase second molybdopterin binding" evidence="2">
    <location>
        <begin position="618"/>
        <end position="685"/>
    </location>
</feature>
<dbReference type="Pfam" id="PF02738">
    <property type="entry name" value="MoCoBD_1"/>
    <property type="match status" value="1"/>
</dbReference>
<protein>
    <submittedName>
        <fullName evidence="3">Xanthine dehydrogenase family protein molybdopterin-binding subunit</fullName>
    </submittedName>
</protein>
<reference evidence="3 4" key="1">
    <citation type="submission" date="2019-01" db="EMBL/GenBank/DDBJ databases">
        <authorList>
            <person name="Chen W.-M."/>
        </authorList>
    </citation>
    <scope>NUCLEOTIDE SEQUENCE [LARGE SCALE GENOMIC DNA]</scope>
    <source>
        <strain evidence="3 4">FSY-9</strain>
    </source>
</reference>
<accession>A0A3S3TRS8</accession>
<evidence type="ECO:0000313" key="3">
    <source>
        <dbReference type="EMBL" id="RVU07018.1"/>
    </source>
</evidence>
<keyword evidence="4" id="KW-1185">Reference proteome</keyword>
<dbReference type="InterPro" id="IPR008274">
    <property type="entry name" value="AldOxase/xan_DH_MoCoBD1"/>
</dbReference>
<dbReference type="InterPro" id="IPR006311">
    <property type="entry name" value="TAT_signal"/>
</dbReference>
<gene>
    <name evidence="3" type="ORF">EOE18_03425</name>
</gene>
<name>A0A3S3TRS8_9SPHN</name>
<sequence length="748" mass="78325">MGLSRRQILVGAAAGGGLWLGFNLLPRKIIPPIAPAQGEVALDAWIRLGLDGVVSIAIPQLEMGQGVLTLLGRIVAEEMGADWRQVSVQMAPPSAAFPNLALARAWAPLWMPLGLETPWRAESWAQDHRFMVTGGGSTLAAYEAPARHAAASARALLAMAAAKRWGVDWQACSVAQGRVTHQGRSLAFGALAQEAAELSPPDPPLLRAAPTSDAPHGKGVLRLDAPAKVDGTWQFAGDVRLPDMVFAAIRHAPWAQEAALGSYDPKRAQGISGFDRLVAGPDWLAALASDGWAAERALQAVAPRFVLRAPVESESLQLALDKALAGDQRHSHGAKGDAAGALGDRPQFTARYDLSPALHLPLETASAVARVAQNRAEIWVAAQAPESVRQAVAKALDLNDDQVVLYPMAAGGSFDARYDGRIAVAAALAAKAVGKPVSMVSSSWAEQVAAIPRAPMAVQLSARADTSGGIAAWKMACAMPATMRELGLRLFSGDSPRRAADGQTRKDRLVMAGAMPPYAIEHMLVERAPVAITLPTGPMRGGFEAMHAFPREGFIDEIAHALGREPLSFRMGMLGGDPRLAACLQRVAGLAGWTGGGDGGGSGLALHRMGEGVDGPCIAAIVQARPSEQGVKVERITAVADLGRIVDAGLARQQVEGGLIFGLSLALGCSTEWQQGLPMLARLGQMGLAVLANCPEVEVELIEASAQPQQEAWDAGDIAVGVVAPALANALFSATGLRLRRLPLGHDE</sequence>
<dbReference type="InterPro" id="IPR012368">
    <property type="entry name" value="OxRdtase_Mopterin-bd_su_IorB"/>
</dbReference>